<dbReference type="PANTHER" id="PTHR34825:SF1">
    <property type="entry name" value="AAA-ATPASE-LIKE DOMAIN-CONTAINING PROTEIN"/>
    <property type="match status" value="1"/>
</dbReference>
<keyword evidence="3" id="KW-1185">Reference proteome</keyword>
<evidence type="ECO:0000313" key="3">
    <source>
        <dbReference type="Proteomes" id="UP000054549"/>
    </source>
</evidence>
<reference evidence="2 3" key="1">
    <citation type="submission" date="2014-04" db="EMBL/GenBank/DDBJ databases">
        <title>Evolutionary Origins and Diversification of the Mycorrhizal Mutualists.</title>
        <authorList>
            <consortium name="DOE Joint Genome Institute"/>
            <consortium name="Mycorrhizal Genomics Consortium"/>
            <person name="Kohler A."/>
            <person name="Kuo A."/>
            <person name="Nagy L.G."/>
            <person name="Floudas D."/>
            <person name="Copeland A."/>
            <person name="Barry K.W."/>
            <person name="Cichocki N."/>
            <person name="Veneault-Fourrey C."/>
            <person name="LaButti K."/>
            <person name="Lindquist E.A."/>
            <person name="Lipzen A."/>
            <person name="Lundell T."/>
            <person name="Morin E."/>
            <person name="Murat C."/>
            <person name="Riley R."/>
            <person name="Ohm R."/>
            <person name="Sun H."/>
            <person name="Tunlid A."/>
            <person name="Henrissat B."/>
            <person name="Grigoriev I.V."/>
            <person name="Hibbett D.S."/>
            <person name="Martin F."/>
        </authorList>
    </citation>
    <scope>NUCLEOTIDE SEQUENCE [LARGE SCALE GENOMIC DNA]</scope>
    <source>
        <strain evidence="2 3">Koide BX008</strain>
    </source>
</reference>
<dbReference type="InterPro" id="IPR027417">
    <property type="entry name" value="P-loop_NTPase"/>
</dbReference>
<dbReference type="PANTHER" id="PTHR34825">
    <property type="entry name" value="CONSERVED PROTEIN, WITH A WEAK D-GALACTARATE DEHYDRATASE/ALTRONATE HYDROLASE DOMAIN"/>
    <property type="match status" value="1"/>
</dbReference>
<dbReference type="OrthoDB" id="2143434at2759"/>
<dbReference type="EMBL" id="KN818278">
    <property type="protein sequence ID" value="KIL61850.1"/>
    <property type="molecule type" value="Genomic_DNA"/>
</dbReference>
<protein>
    <recommendedName>
        <fullName evidence="1">AAA-ATPase-like domain-containing protein</fullName>
    </recommendedName>
</protein>
<dbReference type="InParanoid" id="A0A0C2SFJ0"/>
<gene>
    <name evidence="2" type="ORF">M378DRAFT_811942</name>
</gene>
<dbReference type="SUPFAM" id="SSF52540">
    <property type="entry name" value="P-loop containing nucleoside triphosphate hydrolases"/>
    <property type="match status" value="1"/>
</dbReference>
<accession>A0A0C2SFJ0</accession>
<dbReference type="AlphaFoldDB" id="A0A0C2SFJ0"/>
<dbReference type="Pfam" id="PF09820">
    <property type="entry name" value="AAA-ATPase_like"/>
    <property type="match status" value="1"/>
</dbReference>
<name>A0A0C2SFJ0_AMAMK</name>
<dbReference type="STRING" id="946122.A0A0C2SFJ0"/>
<dbReference type="InterPro" id="IPR018631">
    <property type="entry name" value="AAA-ATPase-like_dom"/>
</dbReference>
<organism evidence="2 3">
    <name type="scientific">Amanita muscaria (strain Koide BX008)</name>
    <dbReference type="NCBI Taxonomy" id="946122"/>
    <lineage>
        <taxon>Eukaryota</taxon>
        <taxon>Fungi</taxon>
        <taxon>Dikarya</taxon>
        <taxon>Basidiomycota</taxon>
        <taxon>Agaricomycotina</taxon>
        <taxon>Agaricomycetes</taxon>
        <taxon>Agaricomycetidae</taxon>
        <taxon>Agaricales</taxon>
        <taxon>Pluteineae</taxon>
        <taxon>Amanitaceae</taxon>
        <taxon>Amanita</taxon>
    </lineage>
</organism>
<feature type="domain" description="AAA-ATPase-like" evidence="1">
    <location>
        <begin position="24"/>
        <end position="247"/>
    </location>
</feature>
<evidence type="ECO:0000313" key="2">
    <source>
        <dbReference type="EMBL" id="KIL61850.1"/>
    </source>
</evidence>
<evidence type="ECO:0000259" key="1">
    <source>
        <dbReference type="Pfam" id="PF09820"/>
    </source>
</evidence>
<dbReference type="Proteomes" id="UP000054549">
    <property type="component" value="Unassembled WGS sequence"/>
</dbReference>
<sequence length="394" mass="44407">MSRRCVVSGGDVRVVVQEGVYSGPSSFAQFDRQNATFVDKSLAIEAFLRDRGGHHLVLRPRRCGKSYTLSMIREFLQRPLKRGPSTGDITTSHFAGTAITDHSELVSKHFRQYPVLYIDLKDVHGTTFEEMLILFDAMVLEIIGSLCNPYSDLVDENFCKELRGPGALEPRRGNALKILTRELLRVYQKEVVVLIDEYDSPMHSAIEHGYAALANNFFSAVFGSLLKSNDAVFASMMVGICRIAKSGWLSSLNHVKIFPMHAEDDRYAKLFLFTEKEVEILCDNHSQLSVELLQPCYNGYAATHDSGLVKLYNPFSVVRALEANRISNFWVETGRYSPLSQNLWRAGQGFRDNLDLLLTQKSVRLVVDEHVNFLRSTTLFLIPVFGVSCIILVI</sequence>
<proteinExistence type="predicted"/>
<dbReference type="HOGENOM" id="CLU_021114_1_1_1"/>